<accession>A0ABM3G8E7</accession>
<organism evidence="2 3">
    <name type="scientific">Neodiprion lecontei</name>
    <name type="common">Redheaded pine sawfly</name>
    <dbReference type="NCBI Taxonomy" id="441921"/>
    <lineage>
        <taxon>Eukaryota</taxon>
        <taxon>Metazoa</taxon>
        <taxon>Ecdysozoa</taxon>
        <taxon>Arthropoda</taxon>
        <taxon>Hexapoda</taxon>
        <taxon>Insecta</taxon>
        <taxon>Pterygota</taxon>
        <taxon>Neoptera</taxon>
        <taxon>Endopterygota</taxon>
        <taxon>Hymenoptera</taxon>
        <taxon>Tenthredinoidea</taxon>
        <taxon>Diprionidae</taxon>
        <taxon>Diprioninae</taxon>
        <taxon>Neodiprion</taxon>
    </lineage>
</organism>
<evidence type="ECO:0000313" key="2">
    <source>
        <dbReference type="Proteomes" id="UP000829291"/>
    </source>
</evidence>
<name>A0ABM3G8E7_NEOLC</name>
<proteinExistence type="predicted"/>
<keyword evidence="1" id="KW-0812">Transmembrane</keyword>
<keyword evidence="1" id="KW-0472">Membrane</keyword>
<dbReference type="GeneID" id="107224089"/>
<dbReference type="RefSeq" id="XP_046596546.1">
    <property type="nucleotide sequence ID" value="XM_046740590.1"/>
</dbReference>
<reference evidence="3" key="1">
    <citation type="submission" date="2025-08" db="UniProtKB">
        <authorList>
            <consortium name="RefSeq"/>
        </authorList>
    </citation>
    <scope>IDENTIFICATION</scope>
    <source>
        <tissue evidence="3">Thorax and Abdomen</tissue>
    </source>
</reference>
<keyword evidence="1" id="KW-1133">Transmembrane helix</keyword>
<dbReference type="Pfam" id="PF16015">
    <property type="entry name" value="Promethin"/>
    <property type="match status" value="1"/>
</dbReference>
<keyword evidence="2" id="KW-1185">Reference proteome</keyword>
<dbReference type="Proteomes" id="UP000829291">
    <property type="component" value="Chromosome 5"/>
</dbReference>
<gene>
    <name evidence="3" type="primary">LOC107224089</name>
</gene>
<protein>
    <submittedName>
        <fullName evidence="3">Uncharacterized protein LOC107224089 isoform X1</fullName>
    </submittedName>
</protein>
<evidence type="ECO:0000256" key="1">
    <source>
        <dbReference type="SAM" id="Phobius"/>
    </source>
</evidence>
<feature type="transmembrane region" description="Helical" evidence="1">
    <location>
        <begin position="102"/>
        <end position="125"/>
    </location>
</feature>
<feature type="transmembrane region" description="Helical" evidence="1">
    <location>
        <begin position="63"/>
        <end position="96"/>
    </location>
</feature>
<sequence length="145" mass="16295">MDQPKIEQIVEPKDHSKKDQTFRMVHRYCTEIRMRFTKCMQDYNAYENVDAAAKYLRSKPSLLAALIAVTFAVGLPVLLFTLFAITTIICTFTVFILIEGTILAFGTIVLCGVLLSIITSILMLGTCLNKHSNCKNTTWRAVDPS</sequence>
<evidence type="ECO:0000313" key="3">
    <source>
        <dbReference type="RefSeq" id="XP_046596546.1"/>
    </source>
</evidence>